<sequence length="381" mass="40066">MDDVIIIGAGPAGSMTAKLLAEQGCRVRLLEAGVFPKRKPCGESLNPGAVAALARAGVPVQQLLQTGGTWEGSIVRGWSLGSGKIELQASFPAGRYGVCCRRELLDERLVRTACEAGAVLEERARVDGLLRDEQDRVTGVYGRFTHIGAPFALQARLVVGADGLRSAAARSAGLGAAGKLRKAAFTARVGHAEGLADRVELHVEPQLVIGVAPLGGGLANMTVAMPGRTAAAAARDKAAFMLQAASRSPRLAAKLAHAKIEGEVLASGPFDRPVKAAAVPGLVLVGDAAGYYDPLTGQGIYRAVRSAEMAALRIMEALAGGFRQPLQQYERERQAAFAPGLRLQRLIEWGSRNPYLWHSAIRGLVSSPRLSGKLASWIGDC</sequence>
<dbReference type="OrthoDB" id="9806565at2"/>
<name>A0A4P6EUC1_9BACL</name>
<dbReference type="KEGG" id="pprt:ET464_06395"/>
<organism evidence="2 3">
    <name type="scientific">Paenibacillus protaetiae</name>
    <dbReference type="NCBI Taxonomy" id="2509456"/>
    <lineage>
        <taxon>Bacteria</taxon>
        <taxon>Bacillati</taxon>
        <taxon>Bacillota</taxon>
        <taxon>Bacilli</taxon>
        <taxon>Bacillales</taxon>
        <taxon>Paenibacillaceae</taxon>
        <taxon>Paenibacillus</taxon>
    </lineage>
</organism>
<dbReference type="GO" id="GO:0071949">
    <property type="term" value="F:FAD binding"/>
    <property type="evidence" value="ECO:0007669"/>
    <property type="project" value="InterPro"/>
</dbReference>
<gene>
    <name evidence="2" type="ORF">ET464_06395</name>
</gene>
<dbReference type="InterPro" id="IPR002938">
    <property type="entry name" value="FAD-bd"/>
</dbReference>
<reference evidence="2 3" key="1">
    <citation type="submission" date="2019-01" db="EMBL/GenBank/DDBJ databases">
        <title>Genome sequencing of strain FW100M-2.</title>
        <authorList>
            <person name="Heo J."/>
            <person name="Kim S.-J."/>
            <person name="Kim J.-S."/>
            <person name="Hong S.-B."/>
            <person name="Kwon S.-W."/>
        </authorList>
    </citation>
    <scope>NUCLEOTIDE SEQUENCE [LARGE SCALE GENOMIC DNA]</scope>
    <source>
        <strain evidence="2 3">FW100M-2</strain>
    </source>
</reference>
<dbReference type="InterPro" id="IPR036188">
    <property type="entry name" value="FAD/NAD-bd_sf"/>
</dbReference>
<keyword evidence="3" id="KW-1185">Reference proteome</keyword>
<dbReference type="InterPro" id="IPR050407">
    <property type="entry name" value="Geranylgeranyl_reductase"/>
</dbReference>
<evidence type="ECO:0000313" key="2">
    <source>
        <dbReference type="EMBL" id="QAY66075.1"/>
    </source>
</evidence>
<dbReference type="Gene3D" id="3.50.50.60">
    <property type="entry name" value="FAD/NAD(P)-binding domain"/>
    <property type="match status" value="1"/>
</dbReference>
<dbReference type="Pfam" id="PF01494">
    <property type="entry name" value="FAD_binding_3"/>
    <property type="match status" value="1"/>
</dbReference>
<dbReference type="Proteomes" id="UP000293568">
    <property type="component" value="Chromosome"/>
</dbReference>
<dbReference type="PRINTS" id="PR00420">
    <property type="entry name" value="RNGMNOXGNASE"/>
</dbReference>
<proteinExistence type="predicted"/>
<evidence type="ECO:0000313" key="3">
    <source>
        <dbReference type="Proteomes" id="UP000293568"/>
    </source>
</evidence>
<dbReference type="PANTHER" id="PTHR42685">
    <property type="entry name" value="GERANYLGERANYL DIPHOSPHATE REDUCTASE"/>
    <property type="match status" value="1"/>
</dbReference>
<accession>A0A4P6EUC1</accession>
<dbReference type="SUPFAM" id="SSF51905">
    <property type="entry name" value="FAD/NAD(P)-binding domain"/>
    <property type="match status" value="1"/>
</dbReference>
<protein>
    <submittedName>
        <fullName evidence="2">NAD(P)/FAD-dependent oxidoreductase</fullName>
    </submittedName>
</protein>
<dbReference type="RefSeq" id="WP_129439285.1">
    <property type="nucleotide sequence ID" value="NZ_CP035492.1"/>
</dbReference>
<evidence type="ECO:0000259" key="1">
    <source>
        <dbReference type="Pfam" id="PF01494"/>
    </source>
</evidence>
<dbReference type="PANTHER" id="PTHR42685:SF22">
    <property type="entry name" value="CONDITIONED MEDIUM FACTOR RECEPTOR 1"/>
    <property type="match status" value="1"/>
</dbReference>
<feature type="domain" description="FAD-binding" evidence="1">
    <location>
        <begin position="3"/>
        <end position="336"/>
    </location>
</feature>
<dbReference type="EMBL" id="CP035492">
    <property type="protein sequence ID" value="QAY66075.1"/>
    <property type="molecule type" value="Genomic_DNA"/>
</dbReference>
<dbReference type="AlphaFoldDB" id="A0A4P6EUC1"/>